<evidence type="ECO:0000313" key="2">
    <source>
        <dbReference type="Proteomes" id="UP001500618"/>
    </source>
</evidence>
<gene>
    <name evidence="1" type="ORF">GCM10009765_28630</name>
</gene>
<accession>A0ABN2GVN5</accession>
<name>A0ABN2GVN5_9ACTN</name>
<dbReference type="RefSeq" id="WP_344310574.1">
    <property type="nucleotide sequence ID" value="NZ_BAAANY010000009.1"/>
</dbReference>
<proteinExistence type="predicted"/>
<dbReference type="EMBL" id="BAAANY010000009">
    <property type="protein sequence ID" value="GAA1677614.1"/>
    <property type="molecule type" value="Genomic_DNA"/>
</dbReference>
<dbReference type="Pfam" id="PF06475">
    <property type="entry name" value="Glycolipid_bind"/>
    <property type="match status" value="1"/>
</dbReference>
<dbReference type="InterPro" id="IPR009467">
    <property type="entry name" value="Glycolipid-bd_prot_put"/>
</dbReference>
<protein>
    <submittedName>
        <fullName evidence="1">Glycolipid-binding domain-containing protein</fullName>
    </submittedName>
</protein>
<comment type="caution">
    <text evidence="1">The sequence shown here is derived from an EMBL/GenBank/DDBJ whole genome shotgun (WGS) entry which is preliminary data.</text>
</comment>
<sequence length="206" mass="22120">MAGQLVVWHGVDPDRIDAAAVLFGDGRMSARGTSLTADYALSYELETVASWVTDRIRVRVEARRWWRSLDLRRDGDGRWTATVAGERDDHLGPAGVLDPAGLAGALDCDLAFCPLTNTMPVLRHDLVAAGPGTSADFTMAWISVPDLAVHVSPQTYVTRGPAPDGGAYADFRSGTFQASLRLDRDGLVIDYPGLGVRIDGVHTEAS</sequence>
<evidence type="ECO:0000313" key="1">
    <source>
        <dbReference type="EMBL" id="GAA1677614.1"/>
    </source>
</evidence>
<dbReference type="SUPFAM" id="SSF159275">
    <property type="entry name" value="PA1994-like"/>
    <property type="match status" value="1"/>
</dbReference>
<reference evidence="1 2" key="1">
    <citation type="journal article" date="2019" name="Int. J. Syst. Evol. Microbiol.">
        <title>The Global Catalogue of Microorganisms (GCM) 10K type strain sequencing project: providing services to taxonomists for standard genome sequencing and annotation.</title>
        <authorList>
            <consortium name="The Broad Institute Genomics Platform"/>
            <consortium name="The Broad Institute Genome Sequencing Center for Infectious Disease"/>
            <person name="Wu L."/>
            <person name="Ma J."/>
        </authorList>
    </citation>
    <scope>NUCLEOTIDE SEQUENCE [LARGE SCALE GENOMIC DNA]</scope>
    <source>
        <strain evidence="1 2">JCM 14718</strain>
    </source>
</reference>
<organism evidence="1 2">
    <name type="scientific">Fodinicola feengrottensis</name>
    <dbReference type="NCBI Taxonomy" id="435914"/>
    <lineage>
        <taxon>Bacteria</taxon>
        <taxon>Bacillati</taxon>
        <taxon>Actinomycetota</taxon>
        <taxon>Actinomycetes</taxon>
        <taxon>Mycobacteriales</taxon>
        <taxon>Fodinicola</taxon>
    </lineage>
</organism>
<dbReference type="Proteomes" id="UP001500618">
    <property type="component" value="Unassembled WGS sequence"/>
</dbReference>
<keyword evidence="2" id="KW-1185">Reference proteome</keyword>